<organism evidence="1 2">
    <name type="scientific">Ostreococcus lucimarinus (strain CCE9901)</name>
    <dbReference type="NCBI Taxonomy" id="436017"/>
    <lineage>
        <taxon>Eukaryota</taxon>
        <taxon>Viridiplantae</taxon>
        <taxon>Chlorophyta</taxon>
        <taxon>Mamiellophyceae</taxon>
        <taxon>Mamiellales</taxon>
        <taxon>Bathycoccaceae</taxon>
        <taxon>Ostreococcus</taxon>
    </lineage>
</organism>
<evidence type="ECO:0000313" key="1">
    <source>
        <dbReference type="EMBL" id="ABO96508.1"/>
    </source>
</evidence>
<sequence>MFNADLDKPIEDGPRAIATTLAAKAALADVLAQNDLFRDTCEAPVFACDLSQLNVKTSSRVSGPLRRSLPTLSEMYGADPYAVDSVLQNVSTLEAIFKANNARVKVDFKGGPEMIGLINQGLEELYNDLPADALAAGRAVFEACDLAVDATAEGDLECRIARAVSQNKRPSGGQS</sequence>
<accession>A4RYS7</accession>
<evidence type="ECO:0000313" key="2">
    <source>
        <dbReference type="Proteomes" id="UP000001568"/>
    </source>
</evidence>
<dbReference type="AlphaFoldDB" id="A4RYS7"/>
<dbReference type="Proteomes" id="UP000001568">
    <property type="component" value="Chromosome 6"/>
</dbReference>
<dbReference type="Gramene" id="ABO96508">
    <property type="protein sequence ID" value="ABO96508"/>
    <property type="gene ID" value="OSTLU_15754"/>
</dbReference>
<reference evidence="1 2" key="1">
    <citation type="journal article" date="2007" name="Proc. Natl. Acad. Sci. U.S.A.">
        <title>The tiny eukaryote Ostreococcus provides genomic insights into the paradox of plankton speciation.</title>
        <authorList>
            <person name="Palenik B."/>
            <person name="Grimwood J."/>
            <person name="Aerts A."/>
            <person name="Rouze P."/>
            <person name="Salamov A."/>
            <person name="Putnam N."/>
            <person name="Dupont C."/>
            <person name="Jorgensen R."/>
            <person name="Derelle E."/>
            <person name="Rombauts S."/>
            <person name="Zhou K."/>
            <person name="Otillar R."/>
            <person name="Merchant S.S."/>
            <person name="Podell S."/>
            <person name="Gaasterland T."/>
            <person name="Napoli C."/>
            <person name="Gendler K."/>
            <person name="Manuell A."/>
            <person name="Tai V."/>
            <person name="Vallon O."/>
            <person name="Piganeau G."/>
            <person name="Jancek S."/>
            <person name="Heijde M."/>
            <person name="Jabbari K."/>
            <person name="Bowler C."/>
            <person name="Lohr M."/>
            <person name="Robbens S."/>
            <person name="Werner G."/>
            <person name="Dubchak I."/>
            <person name="Pazour G.J."/>
            <person name="Ren Q."/>
            <person name="Paulsen I."/>
            <person name="Delwiche C."/>
            <person name="Schmutz J."/>
            <person name="Rokhsar D."/>
            <person name="Van de Peer Y."/>
            <person name="Moreau H."/>
            <person name="Grigoriev I.V."/>
        </authorList>
    </citation>
    <scope>NUCLEOTIDE SEQUENCE [LARGE SCALE GENOMIC DNA]</scope>
    <source>
        <strain evidence="1 2">CCE9901</strain>
    </source>
</reference>
<dbReference type="GeneID" id="5002310"/>
<name>A4RYS7_OSTLU</name>
<dbReference type="KEGG" id="olu:OSTLU_15754"/>
<dbReference type="OrthoDB" id="495322at2759"/>
<gene>
    <name evidence="1" type="ORF">OSTLU_15754</name>
</gene>
<dbReference type="HOGENOM" id="CLU_1535047_0_0_1"/>
<dbReference type="EMBL" id="CP000586">
    <property type="protein sequence ID" value="ABO96508.1"/>
    <property type="molecule type" value="Genomic_DNA"/>
</dbReference>
<dbReference type="RefSeq" id="XP_001418215.1">
    <property type="nucleotide sequence ID" value="XM_001418178.1"/>
</dbReference>
<keyword evidence="2" id="KW-1185">Reference proteome</keyword>
<proteinExistence type="predicted"/>
<protein>
    <submittedName>
        <fullName evidence="1">Uncharacterized protein</fullName>
    </submittedName>
</protein>